<dbReference type="SUPFAM" id="SSF54001">
    <property type="entry name" value="Cysteine proteinases"/>
    <property type="match status" value="1"/>
</dbReference>
<dbReference type="Pfam" id="PF03416">
    <property type="entry name" value="Peptidase_C54"/>
    <property type="match status" value="1"/>
</dbReference>
<dbReference type="EMBL" id="JADGJD010000871">
    <property type="protein sequence ID" value="KAJ3047955.1"/>
    <property type="molecule type" value="Genomic_DNA"/>
</dbReference>
<gene>
    <name evidence="13" type="primary">ATG4</name>
    <name evidence="13" type="ORF">HK097_011017</name>
</gene>
<evidence type="ECO:0000256" key="1">
    <source>
        <dbReference type="ARBA" id="ARBA00010958"/>
    </source>
</evidence>
<dbReference type="GO" id="GO:0035973">
    <property type="term" value="P:aggrephagy"/>
    <property type="evidence" value="ECO:0007669"/>
    <property type="project" value="TreeGrafter"/>
</dbReference>
<comment type="caution">
    <text evidence="13">The sequence shown here is derived from an EMBL/GenBank/DDBJ whole genome shotgun (WGS) entry which is preliminary data.</text>
</comment>
<comment type="function">
    <text evidence="10">Required for selective autophagic degradation of the nucleus (nucleophagy) as well as for mitophagy which contributes to regulate mitochondrial quantity and quality by eliminating the mitochondria to a basal level to fulfill cellular energy requirements and preventing excess ROS production.</text>
</comment>
<comment type="catalytic activity">
    <reaction evidence="9">
        <text>[protein]-C-terminal L-amino acid-glycyl-phosphatidylethanolamide + H2O = [protein]-C-terminal L-amino acid-glycine + a 1,2-diacyl-sn-glycero-3-phosphoethanolamine</text>
        <dbReference type="Rhea" id="RHEA:67548"/>
        <dbReference type="Rhea" id="RHEA-COMP:17323"/>
        <dbReference type="Rhea" id="RHEA-COMP:17324"/>
        <dbReference type="ChEBI" id="CHEBI:15377"/>
        <dbReference type="ChEBI" id="CHEBI:64612"/>
        <dbReference type="ChEBI" id="CHEBI:172940"/>
        <dbReference type="ChEBI" id="CHEBI:172941"/>
    </reaction>
    <physiologicalReaction direction="left-to-right" evidence="9">
        <dbReference type="Rhea" id="RHEA:67549"/>
    </physiologicalReaction>
</comment>
<feature type="domain" description="Peptidase C54 catalytic" evidence="12">
    <location>
        <begin position="106"/>
        <end position="382"/>
    </location>
</feature>
<dbReference type="InterPro" id="IPR005078">
    <property type="entry name" value="Peptidase_C54"/>
</dbReference>
<keyword evidence="6" id="KW-0788">Thiol protease</keyword>
<dbReference type="PANTHER" id="PTHR22624">
    <property type="entry name" value="CYSTEINE PROTEASE ATG4"/>
    <property type="match status" value="1"/>
</dbReference>
<keyword evidence="8" id="KW-0072">Autophagy</keyword>
<dbReference type="InterPro" id="IPR038765">
    <property type="entry name" value="Papain-like_cys_pep_sf"/>
</dbReference>
<dbReference type="GO" id="GO:0016485">
    <property type="term" value="P:protein processing"/>
    <property type="evidence" value="ECO:0007669"/>
    <property type="project" value="TreeGrafter"/>
</dbReference>
<feature type="region of interest" description="Disordered" evidence="11">
    <location>
        <begin position="50"/>
        <end position="69"/>
    </location>
</feature>
<keyword evidence="2" id="KW-0813">Transport</keyword>
<dbReference type="InterPro" id="IPR046792">
    <property type="entry name" value="Peptidase_C54_cat"/>
</dbReference>
<evidence type="ECO:0000256" key="10">
    <source>
        <dbReference type="RuleBase" id="RU363115"/>
    </source>
</evidence>
<comment type="similarity">
    <text evidence="1 10">Belongs to the peptidase C54 family.</text>
</comment>
<keyword evidence="14" id="KW-1185">Reference proteome</keyword>
<dbReference type="GO" id="GO:0005634">
    <property type="term" value="C:nucleus"/>
    <property type="evidence" value="ECO:0007669"/>
    <property type="project" value="UniProtKB-SubCell"/>
</dbReference>
<feature type="compositionally biased region" description="Polar residues" evidence="11">
    <location>
        <begin position="55"/>
        <end position="66"/>
    </location>
</feature>
<evidence type="ECO:0000313" key="13">
    <source>
        <dbReference type="EMBL" id="KAJ3047955.1"/>
    </source>
</evidence>
<feature type="region of interest" description="Disordered" evidence="11">
    <location>
        <begin position="1"/>
        <end position="33"/>
    </location>
</feature>
<comment type="subcellular location">
    <subcellularLocation>
        <location evidence="10">Nucleus</location>
    </subcellularLocation>
    <subcellularLocation>
        <location evidence="10">Cytoplasm</location>
    </subcellularLocation>
</comment>
<keyword evidence="3 10" id="KW-0963">Cytoplasm</keyword>
<evidence type="ECO:0000256" key="11">
    <source>
        <dbReference type="SAM" id="MobiDB-lite"/>
    </source>
</evidence>
<evidence type="ECO:0000256" key="4">
    <source>
        <dbReference type="ARBA" id="ARBA00022670"/>
    </source>
</evidence>
<evidence type="ECO:0000256" key="9">
    <source>
        <dbReference type="ARBA" id="ARBA00029362"/>
    </source>
</evidence>
<dbReference type="GO" id="GO:0005737">
    <property type="term" value="C:cytoplasm"/>
    <property type="evidence" value="ECO:0007669"/>
    <property type="project" value="UniProtKB-SubCell"/>
</dbReference>
<dbReference type="GO" id="GO:0015031">
    <property type="term" value="P:protein transport"/>
    <property type="evidence" value="ECO:0007669"/>
    <property type="project" value="UniProtKB-KW"/>
</dbReference>
<evidence type="ECO:0000256" key="8">
    <source>
        <dbReference type="ARBA" id="ARBA00023006"/>
    </source>
</evidence>
<keyword evidence="5 10" id="KW-0378">Hydrolase</keyword>
<dbReference type="GO" id="GO:0000045">
    <property type="term" value="P:autophagosome assembly"/>
    <property type="evidence" value="ECO:0007669"/>
    <property type="project" value="TreeGrafter"/>
</dbReference>
<evidence type="ECO:0000256" key="3">
    <source>
        <dbReference type="ARBA" id="ARBA00022490"/>
    </source>
</evidence>
<evidence type="ECO:0000256" key="6">
    <source>
        <dbReference type="ARBA" id="ARBA00022807"/>
    </source>
</evidence>
<dbReference type="GO" id="GO:0000423">
    <property type="term" value="P:mitophagy"/>
    <property type="evidence" value="ECO:0007669"/>
    <property type="project" value="TreeGrafter"/>
</dbReference>
<accession>A0AAD5S6W7</accession>
<evidence type="ECO:0000256" key="7">
    <source>
        <dbReference type="ARBA" id="ARBA00022927"/>
    </source>
</evidence>
<reference evidence="13" key="1">
    <citation type="submission" date="2020-05" db="EMBL/GenBank/DDBJ databases">
        <title>Phylogenomic resolution of chytrid fungi.</title>
        <authorList>
            <person name="Stajich J.E."/>
            <person name="Amses K."/>
            <person name="Simmons R."/>
            <person name="Seto K."/>
            <person name="Myers J."/>
            <person name="Bonds A."/>
            <person name="Quandt C.A."/>
            <person name="Barry K."/>
            <person name="Liu P."/>
            <person name="Grigoriev I."/>
            <person name="Longcore J.E."/>
            <person name="James T.Y."/>
        </authorList>
    </citation>
    <scope>NUCLEOTIDE SEQUENCE</scope>
    <source>
        <strain evidence="13">JEL0318</strain>
    </source>
</reference>
<feature type="compositionally biased region" description="Low complexity" evidence="11">
    <location>
        <begin position="1"/>
        <end position="12"/>
    </location>
</feature>
<sequence>MSSPRPSNDSSSFTNPSAQPPQPSHPTDPSLWDKVSESFSNLVTAATDRFRTSTDRTASPNPSDDSLLNRLSARTGVGPINAGDARYKPSGTVTFLATTYPNLADDAFYEDFKSRPWMTYRHSYPCIKPSQFTSDVGWGCMLRSGQMMLANAFLFHELGRDWRLSRNSDRDSWITYVKIMSWFLDSNTSPYSIHRIALLGKQYEKEIGEWFGPSTISQVLCALLQSHKDSTMSLHIASDGVIYKDEVKKVFAASSPDDGAVKGKNKAVLILMPLRLGLENLNPVYYPGLKECFTIPQCVGIAGGRPNSSLFFLGTEGDNLIYLDPHYLRPTADVKDITSYTQEDLSSFHCETIRVTSIGTVDPSLVIGFYCRDESDFEDLCARSKTISEGKTPLFTIEDTAPDYNDKDADILSDTDEF</sequence>
<keyword evidence="10" id="KW-0539">Nucleus</keyword>
<dbReference type="GO" id="GO:0004197">
    <property type="term" value="F:cysteine-type endopeptidase activity"/>
    <property type="evidence" value="ECO:0007669"/>
    <property type="project" value="TreeGrafter"/>
</dbReference>
<dbReference type="Proteomes" id="UP001212841">
    <property type="component" value="Unassembled WGS sequence"/>
</dbReference>
<organism evidence="13 14">
    <name type="scientific">Rhizophlyctis rosea</name>
    <dbReference type="NCBI Taxonomy" id="64517"/>
    <lineage>
        <taxon>Eukaryota</taxon>
        <taxon>Fungi</taxon>
        <taxon>Fungi incertae sedis</taxon>
        <taxon>Chytridiomycota</taxon>
        <taxon>Chytridiomycota incertae sedis</taxon>
        <taxon>Chytridiomycetes</taxon>
        <taxon>Rhizophlyctidales</taxon>
        <taxon>Rhizophlyctidaceae</taxon>
        <taxon>Rhizophlyctis</taxon>
    </lineage>
</organism>
<proteinExistence type="inferred from homology"/>
<dbReference type="GO" id="GO:0019786">
    <property type="term" value="F:protein-phosphatidylethanolamide deconjugating activity"/>
    <property type="evidence" value="ECO:0007669"/>
    <property type="project" value="InterPro"/>
</dbReference>
<evidence type="ECO:0000256" key="5">
    <source>
        <dbReference type="ARBA" id="ARBA00022801"/>
    </source>
</evidence>
<dbReference type="AlphaFoldDB" id="A0AAD5S6W7"/>
<evidence type="ECO:0000259" key="12">
    <source>
        <dbReference type="Pfam" id="PF03416"/>
    </source>
</evidence>
<dbReference type="GO" id="GO:0034727">
    <property type="term" value="P:piecemeal microautophagy of the nucleus"/>
    <property type="evidence" value="ECO:0007669"/>
    <property type="project" value="TreeGrafter"/>
</dbReference>
<evidence type="ECO:0000256" key="2">
    <source>
        <dbReference type="ARBA" id="ARBA00022448"/>
    </source>
</evidence>
<dbReference type="PANTHER" id="PTHR22624:SF49">
    <property type="entry name" value="CYSTEINE PROTEASE"/>
    <property type="match status" value="1"/>
</dbReference>
<evidence type="ECO:0000313" key="14">
    <source>
        <dbReference type="Proteomes" id="UP001212841"/>
    </source>
</evidence>
<name>A0AAD5S6W7_9FUNG</name>
<dbReference type="EC" id="3.4.22.-" evidence="10"/>
<keyword evidence="7" id="KW-0653">Protein transport</keyword>
<protein>
    <recommendedName>
        <fullName evidence="10">Cysteine protease</fullName>
        <ecNumber evidence="10">3.4.22.-</ecNumber>
    </recommendedName>
</protein>
<keyword evidence="4 10" id="KW-0645">Protease</keyword>